<comment type="caution">
    <text evidence="6">The sequence shown here is derived from an EMBL/GenBank/DDBJ whole genome shotgun (WGS) entry which is preliminary data.</text>
</comment>
<keyword evidence="2 4" id="KW-0805">Transcription regulation</keyword>
<evidence type="ECO:0000256" key="2">
    <source>
        <dbReference type="ARBA" id="ARBA00023015"/>
    </source>
</evidence>
<evidence type="ECO:0000256" key="4">
    <source>
        <dbReference type="HAMAP-Rule" id="MF_00951"/>
    </source>
</evidence>
<dbReference type="Pfam" id="PF02357">
    <property type="entry name" value="NusG"/>
    <property type="match status" value="1"/>
</dbReference>
<dbReference type="EMBL" id="AQGQ01000006">
    <property type="protein sequence ID" value="EOD56681.1"/>
    <property type="molecule type" value="Genomic_DNA"/>
</dbReference>
<dbReference type="NCBIfam" id="NF006534">
    <property type="entry name" value="PRK09014.1"/>
    <property type="match status" value="1"/>
</dbReference>
<sequence length="201" mass="22766">MKLWYLAYCKPKEEARARVHLAAQGIESYYPMVEVEKLRRGKRVPVREPMFPNYLFIYVDLEEVTPVTLKSTRGISRIIHFGREWTPISSQLVYQLMSKDDSDEARASYACLPSQGDKVLIESGPLAGFEAIYLEPDGEKRAILLVSLLNQETSSSFDNPGLPASELSWLPMARSAPFLLVSLLNQETSSSFDNQAFLRLD</sequence>
<dbReference type="SUPFAM" id="SSF82679">
    <property type="entry name" value="N-utilization substance G protein NusG, N-terminal domain"/>
    <property type="match status" value="1"/>
</dbReference>
<dbReference type="PANTHER" id="PTHR30265">
    <property type="entry name" value="RHO-INTERACTING TRANSCRIPTION TERMINATION FACTOR NUSG"/>
    <property type="match status" value="1"/>
</dbReference>
<protein>
    <recommendedName>
        <fullName evidence="4">Transcription antitermination protein RfaH</fullName>
    </recommendedName>
</protein>
<dbReference type="InterPro" id="IPR006645">
    <property type="entry name" value="NGN-like_dom"/>
</dbReference>
<keyword evidence="7" id="KW-1185">Reference proteome</keyword>
<dbReference type="NCBIfam" id="TIGR01955">
    <property type="entry name" value="RfaH"/>
    <property type="match status" value="1"/>
</dbReference>
<dbReference type="Gene3D" id="3.30.70.940">
    <property type="entry name" value="NusG, N-terminal domain"/>
    <property type="match status" value="1"/>
</dbReference>
<comment type="function">
    <text evidence="4">Enhances distal genes transcription elongation in a specialized subset of operons that encode extracytoplasmic components.</text>
</comment>
<feature type="domain" description="NusG-like N-terminal" evidence="5">
    <location>
        <begin position="1"/>
        <end position="100"/>
    </location>
</feature>
<dbReference type="CDD" id="cd06091">
    <property type="entry name" value="KOW_NusG"/>
    <property type="match status" value="1"/>
</dbReference>
<evidence type="ECO:0000256" key="1">
    <source>
        <dbReference type="ARBA" id="ARBA00022814"/>
    </source>
</evidence>
<dbReference type="InterPro" id="IPR010215">
    <property type="entry name" value="Transcription_antiterm_RfaH"/>
</dbReference>
<gene>
    <name evidence="4 6" type="primary">rfaH</name>
    <name evidence="6" type="ORF">G113_02369</name>
</gene>
<comment type="similarity">
    <text evidence="4">Belongs to the RfaH family.</text>
</comment>
<evidence type="ECO:0000313" key="6">
    <source>
        <dbReference type="EMBL" id="EOD56681.1"/>
    </source>
</evidence>
<dbReference type="GO" id="GO:0003677">
    <property type="term" value="F:DNA binding"/>
    <property type="evidence" value="ECO:0007669"/>
    <property type="project" value="UniProtKB-UniRule"/>
</dbReference>
<dbReference type="HAMAP" id="MF_00951">
    <property type="entry name" value="RfaH"/>
    <property type="match status" value="1"/>
</dbReference>
<dbReference type="GO" id="GO:0001073">
    <property type="term" value="F:transcription antitermination factor activity, DNA binding"/>
    <property type="evidence" value="ECO:0007669"/>
    <property type="project" value="UniProtKB-UniRule"/>
</dbReference>
<dbReference type="CDD" id="cd09892">
    <property type="entry name" value="NGN_SP_RfaH"/>
    <property type="match status" value="1"/>
</dbReference>
<evidence type="ECO:0000313" key="7">
    <source>
        <dbReference type="Proteomes" id="UP000013526"/>
    </source>
</evidence>
<dbReference type="PATRIC" id="fig|1268236.3.peg.475"/>
<dbReference type="GO" id="GO:0006354">
    <property type="term" value="P:DNA-templated transcription elongation"/>
    <property type="evidence" value="ECO:0007669"/>
    <property type="project" value="InterPro"/>
</dbReference>
<dbReference type="PANTHER" id="PTHR30265:SF7">
    <property type="entry name" value="TRANSCRIPTION ANTITERMINATION PROTEIN RFAH"/>
    <property type="match status" value="1"/>
</dbReference>
<evidence type="ECO:0000256" key="3">
    <source>
        <dbReference type="ARBA" id="ARBA00023163"/>
    </source>
</evidence>
<comment type="subunit">
    <text evidence="4">Interacts with both the nontemplate DNA and the RNA polymerase (RNAP).</text>
</comment>
<proteinExistence type="inferred from homology"/>
<dbReference type="InterPro" id="IPR043425">
    <property type="entry name" value="NusG-like"/>
</dbReference>
<dbReference type="InterPro" id="IPR036735">
    <property type="entry name" value="NGN_dom_sf"/>
</dbReference>
<evidence type="ECO:0000259" key="5">
    <source>
        <dbReference type="SMART" id="SM00738"/>
    </source>
</evidence>
<reference evidence="6 7" key="1">
    <citation type="journal article" date="2013" name="Genome Announc.">
        <title>Draft Genome Sequence of Aeromonas molluscorum Strain 848TT, Isolated from Bivalve Molluscs.</title>
        <authorList>
            <person name="Spataro N."/>
            <person name="Farfan M."/>
            <person name="Albarral V."/>
            <person name="Sanglas A."/>
            <person name="Loren J.G."/>
            <person name="Fuste M.C."/>
            <person name="Bosch E."/>
        </authorList>
    </citation>
    <scope>NUCLEOTIDE SEQUENCE [LARGE SCALE GENOMIC DNA]</scope>
    <source>
        <strain evidence="6 7">848</strain>
    </source>
</reference>
<keyword evidence="4" id="KW-0238">DNA-binding</keyword>
<dbReference type="AlphaFoldDB" id="R1H883"/>
<organism evidence="6 7">
    <name type="scientific">Aeromonas molluscorum 848</name>
    <dbReference type="NCBI Taxonomy" id="1268236"/>
    <lineage>
        <taxon>Bacteria</taxon>
        <taxon>Pseudomonadati</taxon>
        <taxon>Pseudomonadota</taxon>
        <taxon>Gammaproteobacteria</taxon>
        <taxon>Aeromonadales</taxon>
        <taxon>Aeromonadaceae</taxon>
        <taxon>Aeromonas</taxon>
    </lineage>
</organism>
<keyword evidence="1 4" id="KW-0889">Transcription antitermination</keyword>
<name>R1H883_9GAMM</name>
<accession>R1H883</accession>
<dbReference type="GO" id="GO:0005829">
    <property type="term" value="C:cytosol"/>
    <property type="evidence" value="ECO:0007669"/>
    <property type="project" value="TreeGrafter"/>
</dbReference>
<dbReference type="Proteomes" id="UP000013526">
    <property type="component" value="Unassembled WGS sequence"/>
</dbReference>
<dbReference type="SMART" id="SM00738">
    <property type="entry name" value="NGN"/>
    <property type="match status" value="1"/>
</dbReference>
<keyword evidence="3 4" id="KW-0804">Transcription</keyword>